<protein>
    <submittedName>
        <fullName evidence="1">Uncharacterized protein</fullName>
    </submittedName>
</protein>
<name>X1II12_9ZZZZ</name>
<organism evidence="1">
    <name type="scientific">marine sediment metagenome</name>
    <dbReference type="NCBI Taxonomy" id="412755"/>
    <lineage>
        <taxon>unclassified sequences</taxon>
        <taxon>metagenomes</taxon>
        <taxon>ecological metagenomes</taxon>
    </lineage>
</organism>
<accession>X1II12</accession>
<comment type="caution">
    <text evidence="1">The sequence shown here is derived from an EMBL/GenBank/DDBJ whole genome shotgun (WGS) entry which is preliminary data.</text>
</comment>
<dbReference type="EMBL" id="BARU01034627">
    <property type="protein sequence ID" value="GAH65769.1"/>
    <property type="molecule type" value="Genomic_DNA"/>
</dbReference>
<evidence type="ECO:0000313" key="1">
    <source>
        <dbReference type="EMBL" id="GAH65769.1"/>
    </source>
</evidence>
<feature type="non-terminal residue" evidence="1">
    <location>
        <position position="256"/>
    </location>
</feature>
<dbReference type="AlphaFoldDB" id="X1II12"/>
<gene>
    <name evidence="1" type="ORF">S03H2_54325</name>
</gene>
<sequence>GRFTQKQLIDGMLSEFIDWEEGKDQLREMGWGEEDLATLLNLELDSVSTAEMRKIIQYDLLTPKDVALWFRRRGHPPIESDWLAKFLEDEESQRIRLRIAKLALDAWDGAAETWSTVEAYLGAAHYTTQEQHLLFVEAQIRLIPKPEKAPTERSLTASQVGARYKSGILTRPEAETYLTALPYQADQIADFLDYYIPDVPKEEGPREVGAGVVGGLFKRGEITEAEFRIDLVMLDYEGWAVERLVTYYKPVEPKPP</sequence>
<feature type="non-terminal residue" evidence="1">
    <location>
        <position position="1"/>
    </location>
</feature>
<proteinExistence type="predicted"/>
<reference evidence="1" key="1">
    <citation type="journal article" date="2014" name="Front. Microbiol.">
        <title>High frequency of phylogenetically diverse reductive dehalogenase-homologous genes in deep subseafloor sedimentary metagenomes.</title>
        <authorList>
            <person name="Kawai M."/>
            <person name="Futagami T."/>
            <person name="Toyoda A."/>
            <person name="Takaki Y."/>
            <person name="Nishi S."/>
            <person name="Hori S."/>
            <person name="Arai W."/>
            <person name="Tsubouchi T."/>
            <person name="Morono Y."/>
            <person name="Uchiyama I."/>
            <person name="Ito T."/>
            <person name="Fujiyama A."/>
            <person name="Inagaki F."/>
            <person name="Takami H."/>
        </authorList>
    </citation>
    <scope>NUCLEOTIDE SEQUENCE</scope>
    <source>
        <strain evidence="1">Expedition CK06-06</strain>
    </source>
</reference>